<name>A0A397GIT3_9GLOM</name>
<gene>
    <name evidence="2" type="ORF">Glove_564g53</name>
</gene>
<keyword evidence="1" id="KW-0472">Membrane</keyword>
<accession>A0A397GIT3</accession>
<comment type="caution">
    <text evidence="2">The sequence shown here is derived from an EMBL/GenBank/DDBJ whole genome shotgun (WGS) entry which is preliminary data.</text>
</comment>
<keyword evidence="3" id="KW-1185">Reference proteome</keyword>
<dbReference type="AlphaFoldDB" id="A0A397GIT3"/>
<dbReference type="Proteomes" id="UP000266861">
    <property type="component" value="Unassembled WGS sequence"/>
</dbReference>
<sequence>MSAKVRRNLDALMPVACKRSVNDNSSYWYLGFLDFWIFGFLDFWIFGFLDFWTFGFLDFWTFGFLDFWNCVFSRKRREVTLLLSQLFQIAIYCNYDNNNNNEVQEPEILTCGGEKYTDQTLWAVRVISTYVSFHF</sequence>
<evidence type="ECO:0000256" key="1">
    <source>
        <dbReference type="SAM" id="Phobius"/>
    </source>
</evidence>
<keyword evidence="1" id="KW-0812">Transmembrane</keyword>
<proteinExistence type="predicted"/>
<protein>
    <submittedName>
        <fullName evidence="2">Uncharacterized protein</fullName>
    </submittedName>
</protein>
<feature type="transmembrane region" description="Helical" evidence="1">
    <location>
        <begin position="52"/>
        <end position="72"/>
    </location>
</feature>
<evidence type="ECO:0000313" key="3">
    <source>
        <dbReference type="Proteomes" id="UP000266861"/>
    </source>
</evidence>
<evidence type="ECO:0000313" key="2">
    <source>
        <dbReference type="EMBL" id="RHZ47940.1"/>
    </source>
</evidence>
<keyword evidence="1" id="KW-1133">Transmembrane helix</keyword>
<organism evidence="2 3">
    <name type="scientific">Diversispora epigaea</name>
    <dbReference type="NCBI Taxonomy" id="1348612"/>
    <lineage>
        <taxon>Eukaryota</taxon>
        <taxon>Fungi</taxon>
        <taxon>Fungi incertae sedis</taxon>
        <taxon>Mucoromycota</taxon>
        <taxon>Glomeromycotina</taxon>
        <taxon>Glomeromycetes</taxon>
        <taxon>Diversisporales</taxon>
        <taxon>Diversisporaceae</taxon>
        <taxon>Diversispora</taxon>
    </lineage>
</organism>
<reference evidence="2 3" key="1">
    <citation type="submission" date="2018-08" db="EMBL/GenBank/DDBJ databases">
        <title>Genome and evolution of the arbuscular mycorrhizal fungus Diversispora epigaea (formerly Glomus versiforme) and its bacterial endosymbionts.</title>
        <authorList>
            <person name="Sun X."/>
            <person name="Fei Z."/>
            <person name="Harrison M."/>
        </authorList>
    </citation>
    <scope>NUCLEOTIDE SEQUENCE [LARGE SCALE GENOMIC DNA]</scope>
    <source>
        <strain evidence="2 3">IT104</strain>
    </source>
</reference>
<dbReference type="EMBL" id="PQFF01000479">
    <property type="protein sequence ID" value="RHZ47940.1"/>
    <property type="molecule type" value="Genomic_DNA"/>
</dbReference>
<feature type="transmembrane region" description="Helical" evidence="1">
    <location>
        <begin position="27"/>
        <end position="46"/>
    </location>
</feature>